<keyword evidence="4" id="KW-1185">Reference proteome</keyword>
<name>A0A9J6BKG6_POLVA</name>
<dbReference type="EMBL" id="JADBJN010000003">
    <property type="protein sequence ID" value="KAG5670250.1"/>
    <property type="molecule type" value="Genomic_DNA"/>
</dbReference>
<evidence type="ECO:0000256" key="1">
    <source>
        <dbReference type="SAM" id="MobiDB-lite"/>
    </source>
</evidence>
<evidence type="ECO:0000313" key="3">
    <source>
        <dbReference type="EMBL" id="KAG5670250.1"/>
    </source>
</evidence>
<proteinExistence type="predicted"/>
<feature type="chain" id="PRO_5039899515" evidence="2">
    <location>
        <begin position="25"/>
        <end position="286"/>
    </location>
</feature>
<protein>
    <submittedName>
        <fullName evidence="3">Uncharacterized protein</fullName>
    </submittedName>
</protein>
<comment type="caution">
    <text evidence="3">The sequence shown here is derived from an EMBL/GenBank/DDBJ whole genome shotgun (WGS) entry which is preliminary data.</text>
</comment>
<keyword evidence="2" id="KW-0732">Signal</keyword>
<feature type="compositionally biased region" description="Acidic residues" evidence="1">
    <location>
        <begin position="261"/>
        <end position="280"/>
    </location>
</feature>
<gene>
    <name evidence="3" type="ORF">PVAND_000527</name>
</gene>
<sequence>MISYELNLFAILIIYLMRIASINCQQQQFLYPERAIHPSDEILRPIWKFSSFFQGQVEYQCYQKCLPIIPSQPEMLYDLCNKVCPFKPSIPECAKCAQIYSQVAGETFPNTDDNIGKRTISQPETIAVEPKSHAIMFTPEVIVMGYERKQCCYMDQCSFVPISASCEPRCYEPCDSVCTGRCLVNPQCPNDCEKVRLEQYKLQYRIWLSQKLNEIKKKYRAMATACLLKTRLSFVGEVQNYYQMARHAIENIPSMSRMLDENNDDENNDENNDNEYENLDDPNLHQ</sequence>
<feature type="signal peptide" evidence="2">
    <location>
        <begin position="1"/>
        <end position="24"/>
    </location>
</feature>
<accession>A0A9J6BKG6</accession>
<dbReference type="AlphaFoldDB" id="A0A9J6BKG6"/>
<feature type="region of interest" description="Disordered" evidence="1">
    <location>
        <begin position="258"/>
        <end position="286"/>
    </location>
</feature>
<organism evidence="3 4">
    <name type="scientific">Polypedilum vanderplanki</name>
    <name type="common">Sleeping chironomid midge</name>
    <dbReference type="NCBI Taxonomy" id="319348"/>
    <lineage>
        <taxon>Eukaryota</taxon>
        <taxon>Metazoa</taxon>
        <taxon>Ecdysozoa</taxon>
        <taxon>Arthropoda</taxon>
        <taxon>Hexapoda</taxon>
        <taxon>Insecta</taxon>
        <taxon>Pterygota</taxon>
        <taxon>Neoptera</taxon>
        <taxon>Endopterygota</taxon>
        <taxon>Diptera</taxon>
        <taxon>Nematocera</taxon>
        <taxon>Chironomoidea</taxon>
        <taxon>Chironomidae</taxon>
        <taxon>Chironominae</taxon>
        <taxon>Polypedilum</taxon>
        <taxon>Polypedilum</taxon>
    </lineage>
</organism>
<reference evidence="3" key="1">
    <citation type="submission" date="2021-03" db="EMBL/GenBank/DDBJ databases">
        <title>Chromosome level genome of the anhydrobiotic midge Polypedilum vanderplanki.</title>
        <authorList>
            <person name="Yoshida Y."/>
            <person name="Kikawada T."/>
            <person name="Gusev O."/>
        </authorList>
    </citation>
    <scope>NUCLEOTIDE SEQUENCE</scope>
    <source>
        <strain evidence="3">NIAS01</strain>
        <tissue evidence="3">Whole body or cell culture</tissue>
    </source>
</reference>
<dbReference type="Proteomes" id="UP001107558">
    <property type="component" value="Chromosome 3"/>
</dbReference>
<evidence type="ECO:0000313" key="4">
    <source>
        <dbReference type="Proteomes" id="UP001107558"/>
    </source>
</evidence>
<evidence type="ECO:0000256" key="2">
    <source>
        <dbReference type="SAM" id="SignalP"/>
    </source>
</evidence>